<dbReference type="PANTHER" id="PTHR34706">
    <property type="entry name" value="SLR1338 PROTEIN"/>
    <property type="match status" value="1"/>
</dbReference>
<dbReference type="AlphaFoldDB" id="A0A9P6CET8"/>
<accession>A0A9P6CET8</accession>
<proteinExistence type="predicted"/>
<comment type="caution">
    <text evidence="1">The sequence shown here is derived from an EMBL/GenBank/DDBJ whole genome shotgun (WGS) entry which is preliminary data.</text>
</comment>
<dbReference type="OrthoDB" id="630895at2759"/>
<gene>
    <name evidence="1" type="ORF">BDZ94DRAFT_1268082</name>
</gene>
<dbReference type="InterPro" id="IPR036465">
    <property type="entry name" value="vWFA_dom_sf"/>
</dbReference>
<protein>
    <submittedName>
        <fullName evidence="1">Uncharacterized protein</fullName>
    </submittedName>
</protein>
<dbReference type="Proteomes" id="UP000807353">
    <property type="component" value="Unassembled WGS sequence"/>
</dbReference>
<dbReference type="SUPFAM" id="SSF53300">
    <property type="entry name" value="vWA-like"/>
    <property type="match status" value="1"/>
</dbReference>
<keyword evidence="2" id="KW-1185">Reference proteome</keyword>
<organism evidence="1 2">
    <name type="scientific">Collybia nuda</name>
    <dbReference type="NCBI Taxonomy" id="64659"/>
    <lineage>
        <taxon>Eukaryota</taxon>
        <taxon>Fungi</taxon>
        <taxon>Dikarya</taxon>
        <taxon>Basidiomycota</taxon>
        <taxon>Agaricomycotina</taxon>
        <taxon>Agaricomycetes</taxon>
        <taxon>Agaricomycetidae</taxon>
        <taxon>Agaricales</taxon>
        <taxon>Tricholomatineae</taxon>
        <taxon>Clitocybaceae</taxon>
        <taxon>Collybia</taxon>
    </lineage>
</organism>
<name>A0A9P6CET8_9AGAR</name>
<reference evidence="1" key="1">
    <citation type="submission" date="2020-11" db="EMBL/GenBank/DDBJ databases">
        <authorList>
            <consortium name="DOE Joint Genome Institute"/>
            <person name="Ahrendt S."/>
            <person name="Riley R."/>
            <person name="Andreopoulos W."/>
            <person name="Labutti K."/>
            <person name="Pangilinan J."/>
            <person name="Ruiz-Duenas F.J."/>
            <person name="Barrasa J.M."/>
            <person name="Sanchez-Garcia M."/>
            <person name="Camarero S."/>
            <person name="Miyauchi S."/>
            <person name="Serrano A."/>
            <person name="Linde D."/>
            <person name="Babiker R."/>
            <person name="Drula E."/>
            <person name="Ayuso-Fernandez I."/>
            <person name="Pacheco R."/>
            <person name="Padilla G."/>
            <person name="Ferreira P."/>
            <person name="Barriuso J."/>
            <person name="Kellner H."/>
            <person name="Castanera R."/>
            <person name="Alfaro M."/>
            <person name="Ramirez L."/>
            <person name="Pisabarro A.G."/>
            <person name="Kuo A."/>
            <person name="Tritt A."/>
            <person name="Lipzen A."/>
            <person name="He G."/>
            <person name="Yan M."/>
            <person name="Ng V."/>
            <person name="Cullen D."/>
            <person name="Martin F."/>
            <person name="Rosso M.-N."/>
            <person name="Henrissat B."/>
            <person name="Hibbett D."/>
            <person name="Martinez A.T."/>
            <person name="Grigoriev I.V."/>
        </authorList>
    </citation>
    <scope>NUCLEOTIDE SEQUENCE</scope>
    <source>
        <strain evidence="1">CBS 247.69</strain>
    </source>
</reference>
<evidence type="ECO:0000313" key="1">
    <source>
        <dbReference type="EMBL" id="KAF9459520.1"/>
    </source>
</evidence>
<sequence>MQDFFWSRTRDALLGIAEHALTLDTDSINIRFFNSPCVFYGTKGRDAIVSIFRQVQPRGRTRTGAALQKLLDDRITKLDLASNTPEYPTIRPLDIIVLTDGVPLEGEHFGL</sequence>
<evidence type="ECO:0000313" key="2">
    <source>
        <dbReference type="Proteomes" id="UP000807353"/>
    </source>
</evidence>
<dbReference type="PANTHER" id="PTHR34706:SF1">
    <property type="entry name" value="VWFA DOMAIN-CONTAINING PROTEIN"/>
    <property type="match status" value="1"/>
</dbReference>
<dbReference type="EMBL" id="MU150315">
    <property type="protein sequence ID" value="KAF9459520.1"/>
    <property type="molecule type" value="Genomic_DNA"/>
</dbReference>